<evidence type="ECO:0008006" key="4">
    <source>
        <dbReference type="Google" id="ProtNLM"/>
    </source>
</evidence>
<feature type="signal peptide" evidence="1">
    <location>
        <begin position="1"/>
        <end position="22"/>
    </location>
</feature>
<accession>A0A0C2D5Z3</accession>
<evidence type="ECO:0000313" key="2">
    <source>
        <dbReference type="EMBL" id="KIG17090.1"/>
    </source>
</evidence>
<dbReference type="EMBL" id="JMCC02000029">
    <property type="protein sequence ID" value="KIG17090.1"/>
    <property type="molecule type" value="Genomic_DNA"/>
</dbReference>
<dbReference type="PROSITE" id="PS51257">
    <property type="entry name" value="PROKAR_LIPOPROTEIN"/>
    <property type="match status" value="1"/>
</dbReference>
<feature type="chain" id="PRO_5002164066" description="Lipoprotein" evidence="1">
    <location>
        <begin position="23"/>
        <end position="110"/>
    </location>
</feature>
<reference evidence="2 3" key="1">
    <citation type="submission" date="2014-12" db="EMBL/GenBank/DDBJ databases">
        <title>Genome assembly of Enhygromyxa salina DSM 15201.</title>
        <authorList>
            <person name="Sharma G."/>
            <person name="Subramanian S."/>
        </authorList>
    </citation>
    <scope>NUCLEOTIDE SEQUENCE [LARGE SCALE GENOMIC DNA]</scope>
    <source>
        <strain evidence="2 3">DSM 15201</strain>
    </source>
</reference>
<comment type="caution">
    <text evidence="2">The sequence shown here is derived from an EMBL/GenBank/DDBJ whole genome shotgun (WGS) entry which is preliminary data.</text>
</comment>
<evidence type="ECO:0000313" key="3">
    <source>
        <dbReference type="Proteomes" id="UP000031599"/>
    </source>
</evidence>
<dbReference type="Proteomes" id="UP000031599">
    <property type="component" value="Unassembled WGS sequence"/>
</dbReference>
<dbReference type="RefSeq" id="WP_052548666.1">
    <property type="nucleotide sequence ID" value="NZ_JMCC02000029.1"/>
</dbReference>
<evidence type="ECO:0000256" key="1">
    <source>
        <dbReference type="SAM" id="SignalP"/>
    </source>
</evidence>
<name>A0A0C2D5Z3_9BACT</name>
<sequence>MKIRQLVLRSSALLAVSMFVLACSPESKAEKVLVKYETVFNECKKLTEEVGAEPGTQYCTKVGSMALEMSLDDTGIDKATRDKMIADWAGSNPLGKFYADEKAREAIPDL</sequence>
<keyword evidence="1" id="KW-0732">Signal</keyword>
<gene>
    <name evidence="2" type="ORF">DB30_03687</name>
</gene>
<proteinExistence type="predicted"/>
<organism evidence="2 3">
    <name type="scientific">Enhygromyxa salina</name>
    <dbReference type="NCBI Taxonomy" id="215803"/>
    <lineage>
        <taxon>Bacteria</taxon>
        <taxon>Pseudomonadati</taxon>
        <taxon>Myxococcota</taxon>
        <taxon>Polyangia</taxon>
        <taxon>Nannocystales</taxon>
        <taxon>Nannocystaceae</taxon>
        <taxon>Enhygromyxa</taxon>
    </lineage>
</organism>
<dbReference type="AlphaFoldDB" id="A0A0C2D5Z3"/>
<protein>
    <recommendedName>
        <fullName evidence="4">Lipoprotein</fullName>
    </recommendedName>
</protein>